<feature type="binding site" evidence="10">
    <location>
        <position position="568"/>
    </location>
    <ligand>
        <name>acetyl-CoA</name>
        <dbReference type="ChEBI" id="CHEBI:57288"/>
    </ligand>
</feature>
<sequence>MLFVVLPVGTADASAQVPERVRQVMTERVQVGGLQVAKVLYDFVVDEAIPGTGVDAAEFWAGADKVIHDLAPRNRALLAVRDDLQAQIDTWHRDRKGQPHDAAAYKAFLQDIGYLVPEPADFQVTTGGVDAEIATTAGPQLVVPVLNARFALNASNARWGSLYDALYGTDAISEEGGAEKGTGYNKVRGDKVIAWARNFLDTAAALATGSHADSTRYFVDGKELKVELGDGTVTTLAQPEKFVGYLGEKDAPTSVLLRNHGLHVEIQIDPESPIGKTDAAGVKDVVLESAITTIMDFEDSVAAVDADDKVIGYRNWLGLNRGDLAEEISKGGKSFTRALNADRVYVAPDGSDLTLHGRSLLFVRNVGHLMTNPAVLDSEGNEVPEGILDALITSLAAVHGLSVGEDTGPLANSRTGSIYIVKPKQHGPEEVAFTTELFGRVEEVLGLPANTLKVGIMDEERRTTVNLKACIKEASERVVFINTGFLDRTGDEIHTSMEAGAMVRKAEMKKQKWILAYEDWNVDTGLATGLQGKAQIGKGMWAMTDLMADMLEQKIGQPKAGANTAWVPSPTGATLHATHYHQVDVFAVQDELKGKRRATVDDILTIPLAPSTDWTDEQKREELDNNCQSILGYVVRWISQGVGCSKVPDIHDVALMEDRATLRISSQLLANWIHHGIVTADDVVAALQRMAPVVDRQNAGDSTYLPMAPDFDGSIAFQAAKELILEGTTQPSGYTEPILHRRRLEFKAAHGCRA</sequence>
<evidence type="ECO:0000259" key="13">
    <source>
        <dbReference type="Pfam" id="PF01274"/>
    </source>
</evidence>
<keyword evidence="18" id="KW-1185">Reference proteome</keyword>
<comment type="subunit">
    <text evidence="10">Monomer.</text>
</comment>
<feature type="modified residue" description="Cysteine sulfenic acid (-SOH)" evidence="10">
    <location>
        <position position="644"/>
    </location>
</feature>
<dbReference type="InterPro" id="IPR006253">
    <property type="entry name" value="Malate_synthG"/>
</dbReference>
<dbReference type="PANTHER" id="PTHR42739:SF1">
    <property type="entry name" value="MALATE SYNTHASE G"/>
    <property type="match status" value="1"/>
</dbReference>
<evidence type="ECO:0000256" key="10">
    <source>
        <dbReference type="HAMAP-Rule" id="MF_00641"/>
    </source>
</evidence>
<reference evidence="17 18" key="1">
    <citation type="journal article" date="2018" name="Biodegradation">
        <title>1,4-Dioxane degradation characteristics of Rhodococcus aetherivorans JCM 14343.</title>
        <authorList>
            <person name="Inoue D."/>
            <person name="Tsunoda T."/>
            <person name="Yamamoto N."/>
            <person name="Ike M."/>
            <person name="Sei K."/>
        </authorList>
    </citation>
    <scope>NUCLEOTIDE SEQUENCE [LARGE SCALE GENOMIC DNA]</scope>
    <source>
        <strain evidence="17 18">JCM 14343</strain>
    </source>
</reference>
<evidence type="ECO:0000259" key="15">
    <source>
        <dbReference type="Pfam" id="PF20658"/>
    </source>
</evidence>
<dbReference type="Gene3D" id="3.20.20.360">
    <property type="entry name" value="Malate synthase, domain 3"/>
    <property type="match status" value="2"/>
</dbReference>
<feature type="domain" description="Malate synthase N-terminal" evidence="14">
    <location>
        <begin position="40"/>
        <end position="95"/>
    </location>
</feature>
<dbReference type="InterPro" id="IPR046363">
    <property type="entry name" value="MS_N_TIM-barrel_dom"/>
</dbReference>
<feature type="binding site" evidence="10">
    <location>
        <position position="487"/>
    </location>
    <ligand>
        <name>Mg(2+)</name>
        <dbReference type="ChEBI" id="CHEBI:18420"/>
    </ligand>
</feature>
<feature type="active site" description="Proton acceptor" evidence="10">
    <location>
        <position position="364"/>
    </location>
</feature>
<evidence type="ECO:0000259" key="14">
    <source>
        <dbReference type="Pfam" id="PF20656"/>
    </source>
</evidence>
<dbReference type="InterPro" id="IPR048355">
    <property type="entry name" value="MS_C"/>
</dbReference>
<evidence type="ECO:0000256" key="4">
    <source>
        <dbReference type="ARBA" id="ARBA00022532"/>
    </source>
</evidence>
<dbReference type="NCBIfam" id="TIGR01345">
    <property type="entry name" value="malate_syn_G"/>
    <property type="match status" value="1"/>
</dbReference>
<comment type="similarity">
    <text evidence="10 12">Belongs to the malate synthase family. GlcB subfamily.</text>
</comment>
<feature type="binding site" evidence="10">
    <location>
        <position position="337"/>
    </location>
    <ligand>
        <name>acetyl-CoA</name>
        <dbReference type="ChEBI" id="CHEBI:57288"/>
    </ligand>
</feature>
<comment type="pathway">
    <text evidence="10 12">Carbohydrate metabolism; glyoxylate cycle; (S)-malate from isocitrate: step 2/2.</text>
</comment>
<dbReference type="EMBL" id="BLAH01000135">
    <property type="protein sequence ID" value="GES39805.1"/>
    <property type="molecule type" value="Genomic_DNA"/>
</dbReference>
<dbReference type="EC" id="2.3.3.9" evidence="10 11"/>
<dbReference type="Proteomes" id="UP000325466">
    <property type="component" value="Unassembled WGS sequence"/>
</dbReference>
<comment type="cofactor">
    <cofactor evidence="1 10">
        <name>Mg(2+)</name>
        <dbReference type="ChEBI" id="CHEBI:18420"/>
    </cofactor>
</comment>
<name>A0ABQ0YT67_9NOCA</name>
<dbReference type="Gene3D" id="1.20.1220.12">
    <property type="entry name" value="Malate synthase, domain III"/>
    <property type="match status" value="1"/>
</dbReference>
<dbReference type="CDD" id="cd00728">
    <property type="entry name" value="malate_synt_G"/>
    <property type="match status" value="1"/>
</dbReference>
<dbReference type="Pfam" id="PF20658">
    <property type="entry name" value="MSG_insertion"/>
    <property type="match status" value="1"/>
</dbReference>
<comment type="catalytic activity">
    <reaction evidence="9 10 12">
        <text>glyoxylate + acetyl-CoA + H2O = (S)-malate + CoA + H(+)</text>
        <dbReference type="Rhea" id="RHEA:18181"/>
        <dbReference type="ChEBI" id="CHEBI:15377"/>
        <dbReference type="ChEBI" id="CHEBI:15378"/>
        <dbReference type="ChEBI" id="CHEBI:15589"/>
        <dbReference type="ChEBI" id="CHEBI:36655"/>
        <dbReference type="ChEBI" id="CHEBI:57287"/>
        <dbReference type="ChEBI" id="CHEBI:57288"/>
        <dbReference type="EC" id="2.3.3.9"/>
    </reaction>
</comment>
<comment type="caution">
    <text evidence="17">The sequence shown here is derived from an EMBL/GenBank/DDBJ whole genome shotgun (WGS) entry which is preliminary data.</text>
</comment>
<feature type="binding site" evidence="10">
    <location>
        <position position="459"/>
    </location>
    <ligand>
        <name>glyoxylate</name>
        <dbReference type="ChEBI" id="CHEBI:36655"/>
    </ligand>
</feature>
<comment type="subcellular location">
    <subcellularLocation>
        <location evidence="10 12">Cytoplasm</location>
    </subcellularLocation>
</comment>
<keyword evidence="2 10" id="KW-0329">Glyoxylate bypass</keyword>
<keyword evidence="17" id="KW-0012">Acyltransferase</keyword>
<evidence type="ECO:0000256" key="7">
    <source>
        <dbReference type="ARBA" id="ARBA00022842"/>
    </source>
</evidence>
<keyword evidence="7 10" id="KW-0460">Magnesium</keyword>
<feature type="binding site" evidence="10">
    <location>
        <begin position="484"/>
        <end position="487"/>
    </location>
    <ligand>
        <name>glyoxylate</name>
        <dbReference type="ChEBI" id="CHEBI:36655"/>
    </ligand>
</feature>
<dbReference type="Pfam" id="PF20656">
    <property type="entry name" value="MS_N"/>
    <property type="match status" value="1"/>
</dbReference>
<dbReference type="InterPro" id="IPR001465">
    <property type="entry name" value="Malate_synthase_TIM"/>
</dbReference>
<feature type="domain" description="Malate synthase C-terminal" evidence="16">
    <location>
        <begin position="618"/>
        <end position="703"/>
    </location>
</feature>
<feature type="binding site" evidence="10">
    <location>
        <position position="364"/>
    </location>
    <ligand>
        <name>glyoxylate</name>
        <dbReference type="ChEBI" id="CHEBI:36655"/>
    </ligand>
</feature>
<dbReference type="HAMAP" id="MF_00641">
    <property type="entry name" value="Malate_synth_G"/>
    <property type="match status" value="1"/>
</dbReference>
<dbReference type="InterPro" id="IPR011076">
    <property type="entry name" value="Malate_synth_sf"/>
</dbReference>
<proteinExistence type="inferred from homology"/>
<dbReference type="Pfam" id="PF20659">
    <property type="entry name" value="MS_C"/>
    <property type="match status" value="1"/>
</dbReference>
<accession>A0ABQ0YT67</accession>
<keyword evidence="5 10" id="KW-0808">Transferase</keyword>
<evidence type="ECO:0000256" key="12">
    <source>
        <dbReference type="RuleBase" id="RU003572"/>
    </source>
</evidence>
<evidence type="ECO:0000256" key="3">
    <source>
        <dbReference type="ARBA" id="ARBA00022490"/>
    </source>
</evidence>
<organism evidence="17 18">
    <name type="scientific">Rhodococcus aetherivorans</name>
    <dbReference type="NCBI Taxonomy" id="191292"/>
    <lineage>
        <taxon>Bacteria</taxon>
        <taxon>Bacillati</taxon>
        <taxon>Actinomycetota</taxon>
        <taxon>Actinomycetes</taxon>
        <taxon>Mycobacteriales</taxon>
        <taxon>Nocardiaceae</taxon>
        <taxon>Rhodococcus</taxon>
    </lineage>
</organism>
<feature type="binding site" evidence="10">
    <location>
        <position position="142"/>
    </location>
    <ligand>
        <name>acetyl-CoA</name>
        <dbReference type="ChEBI" id="CHEBI:57288"/>
    </ligand>
</feature>
<protein>
    <recommendedName>
        <fullName evidence="10 11">Malate synthase G</fullName>
        <ecNumber evidence="10 11">2.3.3.9</ecNumber>
    </recommendedName>
</protein>
<evidence type="ECO:0000256" key="1">
    <source>
        <dbReference type="ARBA" id="ARBA00001946"/>
    </source>
</evidence>
<evidence type="ECO:0000256" key="6">
    <source>
        <dbReference type="ARBA" id="ARBA00022723"/>
    </source>
</evidence>
<dbReference type="GO" id="GO:0004474">
    <property type="term" value="F:malate synthase activity"/>
    <property type="evidence" value="ECO:0007669"/>
    <property type="project" value="UniProtKB-EC"/>
</dbReference>
<evidence type="ECO:0000256" key="9">
    <source>
        <dbReference type="ARBA" id="ARBA00047918"/>
    </source>
</evidence>
<feature type="binding site" evidence="10">
    <location>
        <begin position="149"/>
        <end position="150"/>
    </location>
    <ligand>
        <name>acetyl-CoA</name>
        <dbReference type="ChEBI" id="CHEBI:57288"/>
    </ligand>
</feature>
<evidence type="ECO:0000259" key="16">
    <source>
        <dbReference type="Pfam" id="PF20659"/>
    </source>
</evidence>
<evidence type="ECO:0000256" key="5">
    <source>
        <dbReference type="ARBA" id="ARBA00022679"/>
    </source>
</evidence>
<gene>
    <name evidence="10" type="primary">glcB</name>
    <name evidence="17" type="ORF">RAJCM14343_5083</name>
</gene>
<feature type="binding site" evidence="10">
    <location>
        <position position="300"/>
    </location>
    <ligand>
        <name>acetyl-CoA</name>
        <dbReference type="ChEBI" id="CHEBI:57288"/>
    </ligand>
</feature>
<evidence type="ECO:0000256" key="2">
    <source>
        <dbReference type="ARBA" id="ARBA00022435"/>
    </source>
</evidence>
<dbReference type="SUPFAM" id="SSF51645">
    <property type="entry name" value="Malate synthase G"/>
    <property type="match status" value="1"/>
</dbReference>
<keyword evidence="3 10" id="KW-0963">Cytoplasm</keyword>
<dbReference type="NCBIfam" id="NF002825">
    <property type="entry name" value="PRK02999.1"/>
    <property type="match status" value="1"/>
</dbReference>
<dbReference type="PANTHER" id="PTHR42739">
    <property type="entry name" value="MALATE SYNTHASE G"/>
    <property type="match status" value="1"/>
</dbReference>
<feature type="active site" description="Proton donor" evidence="10">
    <location>
        <position position="658"/>
    </location>
</feature>
<comment type="caution">
    <text evidence="10">Lacks conserved residue(s) required for the propagation of feature annotation.</text>
</comment>
<feature type="binding site" evidence="10">
    <location>
        <position position="459"/>
    </location>
    <ligand>
        <name>Mg(2+)</name>
        <dbReference type="ChEBI" id="CHEBI:18420"/>
    </ligand>
</feature>
<keyword evidence="4 10" id="KW-0816">Tricarboxylic acid cycle</keyword>
<feature type="domain" description="Malate synthase G alpha-beta insertion" evidence="15">
    <location>
        <begin position="184"/>
        <end position="259"/>
    </location>
</feature>
<dbReference type="InterPro" id="IPR044856">
    <property type="entry name" value="Malate_synth_C_sf"/>
</dbReference>
<comment type="function">
    <text evidence="10">Involved in the glycolate utilization. Catalyzes the condensation and subsequent hydrolysis of acetyl-coenzyme A (acetyl-CoA) and glyoxylate to form malate and CoA.</text>
</comment>
<evidence type="ECO:0000313" key="17">
    <source>
        <dbReference type="EMBL" id="GES39805.1"/>
    </source>
</evidence>
<keyword evidence="8 10" id="KW-0558">Oxidation</keyword>
<evidence type="ECO:0000313" key="18">
    <source>
        <dbReference type="Proteomes" id="UP000325466"/>
    </source>
</evidence>
<dbReference type="Pfam" id="PF01274">
    <property type="entry name" value="MS_TIM-barrel"/>
    <property type="match status" value="1"/>
</dbReference>
<dbReference type="InterPro" id="IPR048356">
    <property type="entry name" value="MS_N"/>
</dbReference>
<evidence type="ECO:0000256" key="11">
    <source>
        <dbReference type="NCBIfam" id="TIGR01345"/>
    </source>
</evidence>
<keyword evidence="6 10" id="KW-0479">Metal-binding</keyword>
<dbReference type="InterPro" id="IPR048357">
    <property type="entry name" value="MSG_insertion"/>
</dbReference>
<evidence type="ECO:0000256" key="8">
    <source>
        <dbReference type="ARBA" id="ARBA00023097"/>
    </source>
</evidence>
<feature type="domain" description="Malate synthase TIM barrel" evidence="13">
    <location>
        <begin position="361"/>
        <end position="605"/>
    </location>
</feature>